<organism evidence="2 3">
    <name type="scientific">[Myrmecia] bisecta</name>
    <dbReference type="NCBI Taxonomy" id="41462"/>
    <lineage>
        <taxon>Eukaryota</taxon>
        <taxon>Viridiplantae</taxon>
        <taxon>Chlorophyta</taxon>
        <taxon>core chlorophytes</taxon>
        <taxon>Trebouxiophyceae</taxon>
        <taxon>Trebouxiales</taxon>
        <taxon>Trebouxiaceae</taxon>
        <taxon>Myrmecia</taxon>
    </lineage>
</organism>
<dbReference type="InterPro" id="IPR009836">
    <property type="entry name" value="GRDP-like"/>
</dbReference>
<proteinExistence type="predicted"/>
<dbReference type="Proteomes" id="UP001489004">
    <property type="component" value="Unassembled WGS sequence"/>
</dbReference>
<dbReference type="PANTHER" id="PTHR34365">
    <property type="entry name" value="ENOLASE (DUF1399)"/>
    <property type="match status" value="1"/>
</dbReference>
<evidence type="ECO:0000313" key="3">
    <source>
        <dbReference type="Proteomes" id="UP001489004"/>
    </source>
</evidence>
<evidence type="ECO:0000256" key="1">
    <source>
        <dbReference type="SAM" id="MobiDB-lite"/>
    </source>
</evidence>
<comment type="caution">
    <text evidence="2">The sequence shown here is derived from an EMBL/GenBank/DDBJ whole genome shotgun (WGS) entry which is preliminary data.</text>
</comment>
<dbReference type="EMBL" id="JALJOR010000001">
    <property type="protein sequence ID" value="KAK9830241.1"/>
    <property type="molecule type" value="Genomic_DNA"/>
</dbReference>
<feature type="region of interest" description="Disordered" evidence="1">
    <location>
        <begin position="946"/>
        <end position="969"/>
    </location>
</feature>
<dbReference type="AlphaFoldDB" id="A0AAW1R9X5"/>
<dbReference type="Pfam" id="PF07173">
    <property type="entry name" value="GRDP-like"/>
    <property type="match status" value="1"/>
</dbReference>
<accession>A0AAW1R9X5</accession>
<protein>
    <submittedName>
        <fullName evidence="2">Uncharacterized protein</fullName>
    </submittedName>
</protein>
<evidence type="ECO:0000313" key="2">
    <source>
        <dbReference type="EMBL" id="KAK9830241.1"/>
    </source>
</evidence>
<keyword evidence="3" id="KW-1185">Reference proteome</keyword>
<dbReference type="PANTHER" id="PTHR34365:SF7">
    <property type="entry name" value="GLYCINE-RICH DOMAIN-CONTAINING PROTEIN 1"/>
    <property type="match status" value="1"/>
</dbReference>
<gene>
    <name evidence="2" type="ORF">WJX72_010509</name>
</gene>
<name>A0AAW1R9X5_9CHLO</name>
<reference evidence="2 3" key="1">
    <citation type="journal article" date="2024" name="Nat. Commun.">
        <title>Phylogenomics reveals the evolutionary origins of lichenization in chlorophyte algae.</title>
        <authorList>
            <person name="Puginier C."/>
            <person name="Libourel C."/>
            <person name="Otte J."/>
            <person name="Skaloud P."/>
            <person name="Haon M."/>
            <person name="Grisel S."/>
            <person name="Petersen M."/>
            <person name="Berrin J.G."/>
            <person name="Delaux P.M."/>
            <person name="Dal Grande F."/>
            <person name="Keller J."/>
        </authorList>
    </citation>
    <scope>NUCLEOTIDE SEQUENCE [LARGE SCALE GENOMIC DNA]</scope>
    <source>
        <strain evidence="2 3">SAG 2043</strain>
    </source>
</reference>
<sequence>MQPSDVPHGPPLMVLLRAGMFSAPEEQDCTIYIGSASRPFEPAWKLQSGATPDQGPWLLPCSDEWDTVQLDKASYVYGRRLSATAPDGSQLALIEQQADPELRAVQLPLNRMLGHCYRQGARDMFHVSRAGRVLSWATRLYPGLECTVMSIGGPPIGAISRQRFVEVFLSASSQPGQPALGVPLPQGLQSEVDAMYVVEYWGTVPGQVKRDEVVQLILLAAIMEEARFAPHVRLPPFPPPTLPAPPSGGAVFRPVLQPPRLRHLEGSTPDDAARRGLADQAALHFQLSVDLGAEALHLLSFLHEVDRFPALYAAGGAGRALRRYQQCWLPLLGRQAGDAAGLTAPLDVAWVWFAHMLCPSSYMKDFRAATGREATSVACVPYRRPAAALQQAKALWEAAYHNEPFVVADLSPRQAEAASASAGSSSLTYDVIEAVGRQKAFLYQVSLPHYRDRAFLDQSVRRYKQFLYLRKHNPGAFLVPTFDIDLVWHCHQANHAAYVRDTVSVTGSLFTHDDSVNDRTPGRQLDGGYKLTSQLWEATFGQPYAVDGGMWRGHAPPDAGLPAKAIPATAIGKEAKTQVQVFRVVPRGSLMSRDPADQLIKPCFTCDQIPAGGVTLAYDIARGASATPAYTAVLHHYGPGSEAATVHVLDVQGSVLAMARLIGQEQLPRMAGPCRPPRKPAVPALHEGDCAFLVSSNTTDWGVCIACWHGLSASPTLQSNPRQRRGPAPGNLHARLYRLHAGGTCSKPYNFDVGCDSTVDAFPPHPFIIRERWRLFARSRWRQWLVPKTDLRMDLTRAQQIKIRSTGEDVPCWLATAFALSLQAMMAGVGVPMYLKPHFTCGLLAASGVSVPVPVAGMGSPASGRVGGYSPSSESGADGRPLYSALPGGGLFLLGGTLGLLAMASVAEMNDCMLGGDASDGGLADGGACGSAAACGGGAGGCGETGTAVLRSAHGSPQKQPRLSLTHGR</sequence>